<accession>A0A5C7BHY7</accession>
<keyword evidence="2" id="KW-1185">Reference proteome</keyword>
<evidence type="ECO:0000313" key="2">
    <source>
        <dbReference type="Proteomes" id="UP000321938"/>
    </source>
</evidence>
<evidence type="ECO:0000313" key="1">
    <source>
        <dbReference type="EMBL" id="TXE18582.1"/>
    </source>
</evidence>
<dbReference type="Proteomes" id="UP000321938">
    <property type="component" value="Unassembled WGS sequence"/>
</dbReference>
<dbReference type="RefSeq" id="WP_147231341.1">
    <property type="nucleotide sequence ID" value="NZ_VOSB01000007.1"/>
</dbReference>
<name>A0A5C7BHY7_9FLAO</name>
<sequence length="204" mass="23534">MNTSTKKESAFKPIFLFREDNKILRVKERIIRGANLLNKFIDETETALKLKLTDNEKIEIKDKGIRAIENRLKESFPFEKATLEFNLQALGLDIKPLQEFYAKNEALWSSFNYDLLDDLFKPVEFEQYNQIKALSHYTTNIAQNELLSTAKKLSKTFDSLHDANLVNPDASGEIANITNLLIAKYIDGKVKIVPNLEFIRKYKG</sequence>
<protein>
    <submittedName>
        <fullName evidence="1">Uncharacterized protein</fullName>
    </submittedName>
</protein>
<dbReference type="EMBL" id="VOSB01000007">
    <property type="protein sequence ID" value="TXE18582.1"/>
    <property type="molecule type" value="Genomic_DNA"/>
</dbReference>
<reference evidence="1 2" key="1">
    <citation type="submission" date="2019-08" db="EMBL/GenBank/DDBJ databases">
        <title>Genome of Psychroserpens burtonensis ACAM 167.</title>
        <authorList>
            <person name="Bowman J.P."/>
        </authorList>
    </citation>
    <scope>NUCLEOTIDE SEQUENCE [LARGE SCALE GENOMIC DNA]</scope>
    <source>
        <strain evidence="1 2">ACAM 167</strain>
    </source>
</reference>
<dbReference type="AlphaFoldDB" id="A0A5C7BHY7"/>
<comment type="caution">
    <text evidence="1">The sequence shown here is derived from an EMBL/GenBank/DDBJ whole genome shotgun (WGS) entry which is preliminary data.</text>
</comment>
<organism evidence="1 2">
    <name type="scientific">Psychroserpens burtonensis</name>
    <dbReference type="NCBI Taxonomy" id="49278"/>
    <lineage>
        <taxon>Bacteria</taxon>
        <taxon>Pseudomonadati</taxon>
        <taxon>Bacteroidota</taxon>
        <taxon>Flavobacteriia</taxon>
        <taxon>Flavobacteriales</taxon>
        <taxon>Flavobacteriaceae</taxon>
        <taxon>Psychroserpens</taxon>
    </lineage>
</organism>
<proteinExistence type="predicted"/>
<gene>
    <name evidence="1" type="ORF">ES692_05940</name>
</gene>
<dbReference type="OrthoDB" id="1454783at2"/>